<evidence type="ECO:0000256" key="3">
    <source>
        <dbReference type="SAM" id="SignalP"/>
    </source>
</evidence>
<keyword evidence="7" id="KW-1185">Reference proteome</keyword>
<organism evidence="6 7">
    <name type="scientific">Hymenobacter arizonensis</name>
    <name type="common">Siccationidurans arizonensis</name>
    <dbReference type="NCBI Taxonomy" id="1227077"/>
    <lineage>
        <taxon>Bacteria</taxon>
        <taxon>Pseudomonadati</taxon>
        <taxon>Bacteroidota</taxon>
        <taxon>Cytophagia</taxon>
        <taxon>Cytophagales</taxon>
        <taxon>Hymenobacteraceae</taxon>
        <taxon>Hymenobacter</taxon>
    </lineage>
</organism>
<dbReference type="InterPro" id="IPR000184">
    <property type="entry name" value="Bac_surfAg_D15"/>
</dbReference>
<gene>
    <name evidence="6" type="ORF">SAMN04515668_2028</name>
</gene>
<protein>
    <submittedName>
        <fullName evidence="6">Surface antigen variable number repeat-containing protein</fullName>
    </submittedName>
</protein>
<dbReference type="Pfam" id="PF01103">
    <property type="entry name" value="Omp85"/>
    <property type="match status" value="1"/>
</dbReference>
<dbReference type="OrthoDB" id="9811416at2"/>
<name>A0A1I5XT57_HYMAR</name>
<proteinExistence type="predicted"/>
<dbReference type="InterPro" id="IPR010827">
    <property type="entry name" value="BamA/TamA_POTRA"/>
</dbReference>
<keyword evidence="2" id="KW-0472">Membrane</keyword>
<dbReference type="AlphaFoldDB" id="A0A1I5XT57"/>
<evidence type="ECO:0000313" key="6">
    <source>
        <dbReference type="EMBL" id="SFQ35132.1"/>
    </source>
</evidence>
<accession>A0A1I5XT57</accession>
<dbReference type="Pfam" id="PF07244">
    <property type="entry name" value="POTRA"/>
    <property type="match status" value="1"/>
</dbReference>
<dbReference type="Proteomes" id="UP000199029">
    <property type="component" value="Unassembled WGS sequence"/>
</dbReference>
<evidence type="ECO:0000259" key="5">
    <source>
        <dbReference type="Pfam" id="PF07244"/>
    </source>
</evidence>
<dbReference type="STRING" id="1227077.SAMN04515668_2028"/>
<feature type="domain" description="POTRA" evidence="5">
    <location>
        <begin position="227"/>
        <end position="292"/>
    </location>
</feature>
<comment type="subcellular location">
    <subcellularLocation>
        <location evidence="1">Membrane</location>
    </subcellularLocation>
</comment>
<keyword evidence="3" id="KW-0732">Signal</keyword>
<feature type="chain" id="PRO_5011578763" evidence="3">
    <location>
        <begin position="27"/>
        <end position="628"/>
    </location>
</feature>
<evidence type="ECO:0000313" key="7">
    <source>
        <dbReference type="Proteomes" id="UP000199029"/>
    </source>
</evidence>
<dbReference type="EMBL" id="FOXS01000002">
    <property type="protein sequence ID" value="SFQ35132.1"/>
    <property type="molecule type" value="Genomic_DNA"/>
</dbReference>
<dbReference type="Gene3D" id="3.10.20.310">
    <property type="entry name" value="membrane protein fhac"/>
    <property type="match status" value="1"/>
</dbReference>
<evidence type="ECO:0000256" key="1">
    <source>
        <dbReference type="ARBA" id="ARBA00004370"/>
    </source>
</evidence>
<evidence type="ECO:0000256" key="2">
    <source>
        <dbReference type="ARBA" id="ARBA00023136"/>
    </source>
</evidence>
<dbReference type="Gene3D" id="2.40.160.50">
    <property type="entry name" value="membrane protein fhac: a member of the omp85/tpsb transporter family"/>
    <property type="match status" value="1"/>
</dbReference>
<reference evidence="7" key="1">
    <citation type="submission" date="2016-10" db="EMBL/GenBank/DDBJ databases">
        <authorList>
            <person name="Varghese N."/>
            <person name="Submissions S."/>
        </authorList>
    </citation>
    <scope>NUCLEOTIDE SEQUENCE [LARGE SCALE GENOMIC DNA]</scope>
    <source>
        <strain evidence="7">OR362-8,ATCC BAA-1266,JCM 13504</strain>
    </source>
</reference>
<sequence length="628" mass="70170">MYTRFLLCCLGLLVLGWLAVPIAAQAQTPSLDSIAPNQPSLAAPPLPPVPPLTPSAVPLAPVAAPRRALALAHPRVLLLETEAADRPALRRYRVRASVPDSLAALREVRELVLALQGDAYLTASADEMRWSRDTVRVRLYVGQQFRWAYLRNGNLGDGLLTRAGYREKLFRQTPFLPADWAKLQERVLVEAENQGFPFATVGLDSIQLTDQGIAGRVVLKRGQAVMFDSLEIVGNTKTKKRFLTKYLQIFPNQPFSQQRVAAAAQQLRQLPYLRLRAEPEVRFARGKARVYLLLDDRPSNQFDAIVGVLPNADVNKTGVQFTGDVTINLRNIKGGGKQLGLQWRKTDALSQLLDAQYVHPNVFGSPLEVGGTFNLYKQTNDFTTIQPRLQVTYPTARAGRISFFAEQRGSFIDALRDTTVLPQNLDSQYNSYGLGYAFNSLDDLFFPHRGLLVSTQAAVGTKSISRNAQLLPELYNGLALRSTQYTFGLRAERYFPVKRAGVLMVRLRSEGLVNPRLFTNDLLRLGGLNSLRGFNENQFYTSSFALATAEFRQFIGEDSYVFLFADQAYLRHDITNDRYTDQPTGLGAGLSFRTAAGLFQFVYSVGRSRDQSFELRTSKIHFGLTSRF</sequence>
<feature type="domain" description="Bacterial surface antigen (D15)" evidence="4">
    <location>
        <begin position="331"/>
        <end position="628"/>
    </location>
</feature>
<evidence type="ECO:0000259" key="4">
    <source>
        <dbReference type="Pfam" id="PF01103"/>
    </source>
</evidence>
<dbReference type="RefSeq" id="WP_092671913.1">
    <property type="nucleotide sequence ID" value="NZ_FOXS01000002.1"/>
</dbReference>
<dbReference type="GO" id="GO:0019867">
    <property type="term" value="C:outer membrane"/>
    <property type="evidence" value="ECO:0007669"/>
    <property type="project" value="InterPro"/>
</dbReference>
<feature type="signal peptide" evidence="3">
    <location>
        <begin position="1"/>
        <end position="26"/>
    </location>
</feature>